<dbReference type="GO" id="GO:0044231">
    <property type="term" value="C:host cell presynaptic membrane"/>
    <property type="evidence" value="ECO:0007669"/>
    <property type="project" value="UniProtKB-KW"/>
</dbReference>
<evidence type="ECO:0000256" key="3">
    <source>
        <dbReference type="ARBA" id="ARBA00022537"/>
    </source>
</evidence>
<proteinExistence type="inferred from homology"/>
<evidence type="ECO:0000256" key="1">
    <source>
        <dbReference type="ARBA" id="ARBA00004175"/>
    </source>
</evidence>
<evidence type="ECO:0000256" key="2">
    <source>
        <dbReference type="ARBA" id="ARBA00022483"/>
    </source>
</evidence>
<gene>
    <name evidence="13" type="ORF">B4U80_12989</name>
</gene>
<dbReference type="STRING" id="299467.A0A443SFM4"/>
<comment type="subcellular location">
    <subcellularLocation>
        <location evidence="1">Target cell membrane</location>
    </subcellularLocation>
</comment>
<dbReference type="Gene3D" id="1.25.40.20">
    <property type="entry name" value="Ankyrin repeat-containing domain"/>
    <property type="match status" value="2"/>
</dbReference>
<evidence type="ECO:0000256" key="8">
    <source>
        <dbReference type="ARBA" id="ARBA00023298"/>
    </source>
</evidence>
<dbReference type="EMBL" id="NCKV01002866">
    <property type="protein sequence ID" value="RWS26324.1"/>
    <property type="molecule type" value="Genomic_DNA"/>
</dbReference>
<keyword evidence="5" id="KW-0638">Presynaptic neurotoxin</keyword>
<dbReference type="PANTHER" id="PTHR24198:SF165">
    <property type="entry name" value="ANKYRIN REPEAT-CONTAINING PROTEIN-RELATED"/>
    <property type="match status" value="1"/>
</dbReference>
<dbReference type="OrthoDB" id="1577640at2759"/>
<evidence type="ECO:0000256" key="10">
    <source>
        <dbReference type="ARBA" id="ARBA00049715"/>
    </source>
</evidence>
<keyword evidence="5" id="KW-0800">Toxin</keyword>
<evidence type="ECO:0000256" key="11">
    <source>
        <dbReference type="ARBA" id="ARBA00049811"/>
    </source>
</evidence>
<dbReference type="Pfam" id="PF13637">
    <property type="entry name" value="Ank_4"/>
    <property type="match status" value="1"/>
</dbReference>
<reference evidence="13 14" key="1">
    <citation type="journal article" date="2018" name="Gigascience">
        <title>Genomes of trombidid mites reveal novel predicted allergens and laterally-transferred genes associated with secondary metabolism.</title>
        <authorList>
            <person name="Dong X."/>
            <person name="Chaisiri K."/>
            <person name="Xia D."/>
            <person name="Armstrong S.D."/>
            <person name="Fang Y."/>
            <person name="Donnelly M.J."/>
            <person name="Kadowaki T."/>
            <person name="McGarry J.W."/>
            <person name="Darby A.C."/>
            <person name="Makepeace B.L."/>
        </authorList>
    </citation>
    <scope>NUCLEOTIDE SEQUENCE [LARGE SCALE GENOMIC DNA]</scope>
    <source>
        <strain evidence="13">UoL-UT</strain>
    </source>
</reference>
<comment type="subunit">
    <text evidence="10">Homotetramer in membranes.</text>
</comment>
<evidence type="ECO:0000313" key="13">
    <source>
        <dbReference type="EMBL" id="RWS26324.1"/>
    </source>
</evidence>
<dbReference type="VEuPathDB" id="VectorBase:LDEU005716"/>
<dbReference type="PROSITE" id="PS50297">
    <property type="entry name" value="ANK_REP_REGION"/>
    <property type="match status" value="1"/>
</dbReference>
<accession>A0A443SFM4</accession>
<keyword evidence="2" id="KW-0268">Exocytosis</keyword>
<evidence type="ECO:0000256" key="6">
    <source>
        <dbReference type="ARBA" id="ARBA00023043"/>
    </source>
</evidence>
<organism evidence="13 14">
    <name type="scientific">Leptotrombidium deliense</name>
    <dbReference type="NCBI Taxonomy" id="299467"/>
    <lineage>
        <taxon>Eukaryota</taxon>
        <taxon>Metazoa</taxon>
        <taxon>Ecdysozoa</taxon>
        <taxon>Arthropoda</taxon>
        <taxon>Chelicerata</taxon>
        <taxon>Arachnida</taxon>
        <taxon>Acari</taxon>
        <taxon>Acariformes</taxon>
        <taxon>Trombidiformes</taxon>
        <taxon>Prostigmata</taxon>
        <taxon>Anystina</taxon>
        <taxon>Parasitengona</taxon>
        <taxon>Trombiculoidea</taxon>
        <taxon>Trombiculidae</taxon>
        <taxon>Leptotrombidium</taxon>
    </lineage>
</organism>
<keyword evidence="14" id="KW-1185">Reference proteome</keyword>
<evidence type="ECO:0000256" key="5">
    <source>
        <dbReference type="ARBA" id="ARBA00023028"/>
    </source>
</evidence>
<name>A0A443SFM4_9ACAR</name>
<dbReference type="Proteomes" id="UP000288716">
    <property type="component" value="Unassembled WGS sequence"/>
</dbReference>
<keyword evidence="4" id="KW-0677">Repeat</keyword>
<dbReference type="GO" id="GO:0044218">
    <property type="term" value="C:other organism cell membrane"/>
    <property type="evidence" value="ECO:0007669"/>
    <property type="project" value="UniProtKB-KW"/>
</dbReference>
<keyword evidence="5" id="KW-0528">Neurotoxin</keyword>
<keyword evidence="8" id="KW-1053">Target membrane</keyword>
<feature type="repeat" description="ANK" evidence="12">
    <location>
        <begin position="42"/>
        <end position="74"/>
    </location>
</feature>
<evidence type="ECO:0000256" key="12">
    <source>
        <dbReference type="PROSITE-ProRule" id="PRU00023"/>
    </source>
</evidence>
<evidence type="ECO:0000256" key="4">
    <source>
        <dbReference type="ARBA" id="ARBA00022737"/>
    </source>
</evidence>
<feature type="non-terminal residue" evidence="13">
    <location>
        <position position="389"/>
    </location>
</feature>
<dbReference type="SMART" id="SM00248">
    <property type="entry name" value="ANK"/>
    <property type="match status" value="4"/>
</dbReference>
<comment type="caution">
    <text evidence="13">The sequence shown here is derived from an EMBL/GenBank/DDBJ whole genome shotgun (WGS) entry which is preliminary data.</text>
</comment>
<dbReference type="InterPro" id="IPR002110">
    <property type="entry name" value="Ankyrin_rpt"/>
</dbReference>
<dbReference type="InterPro" id="IPR036770">
    <property type="entry name" value="Ankyrin_rpt-contain_sf"/>
</dbReference>
<protein>
    <recommendedName>
        <fullName evidence="11">Alpha-latrotoxin</fullName>
    </recommendedName>
</protein>
<keyword evidence="7" id="KW-0472">Membrane</keyword>
<evidence type="ECO:0000256" key="7">
    <source>
        <dbReference type="ARBA" id="ARBA00023136"/>
    </source>
</evidence>
<keyword evidence="6 12" id="KW-0040">ANK repeat</keyword>
<dbReference type="Pfam" id="PF13606">
    <property type="entry name" value="Ank_3"/>
    <property type="match status" value="1"/>
</dbReference>
<dbReference type="GO" id="GO:0006887">
    <property type="term" value="P:exocytosis"/>
    <property type="evidence" value="ECO:0007669"/>
    <property type="project" value="UniProtKB-KW"/>
</dbReference>
<dbReference type="SUPFAM" id="SSF48403">
    <property type="entry name" value="Ankyrin repeat"/>
    <property type="match status" value="1"/>
</dbReference>
<sequence length="389" mass="44386">MGNKHSRTKFQTLLECSTRGQTTAVQRLINDGVKLDKRDPETGDTAVHRAVMRNQSEVLSILLINGANGNILNGNYETALSIAVEKLLPECVDLLVQNKCNVNVVTKGGVTAFHRALIKYDYHVKYGSDSRLLNRILVTLVNAPKLFLDNEDGYRCLELAIRCELLFIVRRILERFPSLLRFTIFDETIMKKLILFGNYSQKLSCLLLKETMLYWAIRCCHPFAVEFLVSNGANCNMLSENRGTLLHLSFSLLDTHPTLRVTFPHSTTRIANIYNSLQERNECCKRRLAVALYLVEFGNGNISVRDNDGKTPFDVIEITDVEEKMVVKDLLERCVDRMKNNVSQELKQHFATSIIEHNDMREGSEIENSKSICCKTFTKENELEEEIKT</sequence>
<dbReference type="AlphaFoldDB" id="A0A443SFM4"/>
<evidence type="ECO:0000256" key="9">
    <source>
        <dbReference type="ARBA" id="ARBA00049657"/>
    </source>
</evidence>
<keyword evidence="3" id="KW-1052">Target cell membrane</keyword>
<evidence type="ECO:0000313" key="14">
    <source>
        <dbReference type="Proteomes" id="UP000288716"/>
    </source>
</evidence>
<dbReference type="PANTHER" id="PTHR24198">
    <property type="entry name" value="ANKYRIN REPEAT AND PROTEIN KINASE DOMAIN-CONTAINING PROTEIN"/>
    <property type="match status" value="1"/>
</dbReference>
<comment type="similarity">
    <text evidence="9">Belongs to the cationic peptide 01 (latrotoxin) family. 03 (alpha-latrotoxin) subfamily.</text>
</comment>
<dbReference type="PROSITE" id="PS50088">
    <property type="entry name" value="ANK_REPEAT"/>
    <property type="match status" value="1"/>
</dbReference>